<evidence type="ECO:0000313" key="2">
    <source>
        <dbReference type="Proteomes" id="UP000000463"/>
    </source>
</evidence>
<accession>K4JS67</accession>
<reference evidence="1 2" key="1">
    <citation type="journal article" date="2012" name="BMC Genomics">
        <title>The Caulobacter crescentus phage phiCbK: genomics of a canonical phage.</title>
        <authorList>
            <person name="Gill J.J."/>
            <person name="Berry J.D."/>
            <person name="Russell W.K."/>
            <person name="Lessor L."/>
            <person name="Escobar Garcia D.A."/>
            <person name="Hernandez D."/>
            <person name="Kane A."/>
            <person name="Keene J."/>
            <person name="Maddox M."/>
            <person name="Martin R."/>
            <person name="Mohan S."/>
            <person name="Thorn A.M."/>
            <person name="Russell D.H."/>
            <person name="Young R."/>
        </authorList>
    </citation>
    <scope>NUCLEOTIDE SEQUENCE [LARGE SCALE GENOMIC DNA]</scope>
</reference>
<proteinExistence type="predicted"/>
<protein>
    <submittedName>
        <fullName evidence="1">Uncharacterized protein</fullName>
    </submittedName>
</protein>
<dbReference type="EMBL" id="JX100810">
    <property type="protein sequence ID" value="AFU87941.1"/>
    <property type="molecule type" value="Genomic_DNA"/>
</dbReference>
<sequence length="109" mass="12549">MSRELYYVTYEANDELIFLVGTEDADEAEAWREWVESISDVEVFADVRSVRIDDEIDDTAFALICDDDDELYLFESLESARTFISNENLSGAITKGIKFGVRTFMERPL</sequence>
<dbReference type="RefSeq" id="YP_006988305.1">
    <property type="nucleotide sequence ID" value="NC_019406.1"/>
</dbReference>
<name>K4JS67_9CAUD</name>
<organism evidence="1 2">
    <name type="scientific">Caulobacter phage CcrColossus</name>
    <dbReference type="NCBI Taxonomy" id="1211640"/>
    <lineage>
        <taxon>Viruses</taxon>
        <taxon>Duplodnaviria</taxon>
        <taxon>Heunggongvirae</taxon>
        <taxon>Uroviricota</taxon>
        <taxon>Caudoviricetes</taxon>
        <taxon>Jeanschmidtviridae</taxon>
        <taxon>Colossusvirus</taxon>
        <taxon>Colossusvirus colossus</taxon>
    </lineage>
</organism>
<dbReference type="GeneID" id="13995000"/>
<dbReference type="Proteomes" id="UP000000463">
    <property type="component" value="Segment"/>
</dbReference>
<dbReference type="KEGG" id="vg:13995000"/>
<gene>
    <name evidence="1" type="ORF">CcrColossus_gp071</name>
</gene>
<evidence type="ECO:0000313" key="1">
    <source>
        <dbReference type="EMBL" id="AFU87941.1"/>
    </source>
</evidence>
<keyword evidence="2" id="KW-1185">Reference proteome</keyword>